<dbReference type="GO" id="GO:0061630">
    <property type="term" value="F:ubiquitin protein ligase activity"/>
    <property type="evidence" value="ECO:0007669"/>
    <property type="project" value="TreeGrafter"/>
</dbReference>
<dbReference type="InterPro" id="IPR026850">
    <property type="entry name" value="FANCL_C"/>
</dbReference>
<dbReference type="PANTHER" id="PTHR13206:SF0">
    <property type="entry name" value="E3 UBIQUITIN-PROTEIN LIGASE FANCL"/>
    <property type="match status" value="1"/>
</dbReference>
<dbReference type="Pfam" id="PF11793">
    <property type="entry name" value="FANCL_C"/>
    <property type="match status" value="1"/>
</dbReference>
<organism evidence="4">
    <name type="scientific">Darwinula stevensoni</name>
    <dbReference type="NCBI Taxonomy" id="69355"/>
    <lineage>
        <taxon>Eukaryota</taxon>
        <taxon>Metazoa</taxon>
        <taxon>Ecdysozoa</taxon>
        <taxon>Arthropoda</taxon>
        <taxon>Crustacea</taxon>
        <taxon>Oligostraca</taxon>
        <taxon>Ostracoda</taxon>
        <taxon>Podocopa</taxon>
        <taxon>Podocopida</taxon>
        <taxon>Darwinulocopina</taxon>
        <taxon>Darwinuloidea</taxon>
        <taxon>Darwinulidae</taxon>
        <taxon>Darwinula</taxon>
    </lineage>
</organism>
<dbReference type="Gene3D" id="3.10.110.20">
    <property type="entry name" value="RWD domain-like"/>
    <property type="match status" value="1"/>
</dbReference>
<dbReference type="AlphaFoldDB" id="A0A7R9FSW3"/>
<dbReference type="Pfam" id="PF18891">
    <property type="entry name" value="FANCL_d3"/>
    <property type="match status" value="1"/>
</dbReference>
<accession>A0A7R9FSW3</accession>
<dbReference type="Proteomes" id="UP000677054">
    <property type="component" value="Unassembled WGS sequence"/>
</dbReference>
<dbReference type="InterPro" id="IPR044037">
    <property type="entry name" value="FANCL_d3"/>
</dbReference>
<feature type="domain" description="FANCL C-terminal" evidence="1">
    <location>
        <begin position="310"/>
        <end position="369"/>
    </location>
</feature>
<dbReference type="GO" id="GO:0043240">
    <property type="term" value="C:Fanconi anaemia nuclear complex"/>
    <property type="evidence" value="ECO:0007669"/>
    <property type="project" value="InterPro"/>
</dbReference>
<evidence type="ECO:0000313" key="5">
    <source>
        <dbReference type="Proteomes" id="UP000677054"/>
    </source>
</evidence>
<dbReference type="SMART" id="SM01197">
    <property type="entry name" value="FANCL_C"/>
    <property type="match status" value="1"/>
</dbReference>
<proteinExistence type="predicted"/>
<dbReference type="EMBL" id="CAJPEV010006764">
    <property type="protein sequence ID" value="CAG0904363.1"/>
    <property type="molecule type" value="Genomic_DNA"/>
</dbReference>
<evidence type="ECO:0000259" key="1">
    <source>
        <dbReference type="Pfam" id="PF11793"/>
    </source>
</evidence>
<reference evidence="4" key="1">
    <citation type="submission" date="2020-11" db="EMBL/GenBank/DDBJ databases">
        <authorList>
            <person name="Tran Van P."/>
        </authorList>
    </citation>
    <scope>NUCLEOTIDE SEQUENCE</scope>
</reference>
<feature type="domain" description="FANCL UBC-like" evidence="3">
    <location>
        <begin position="202"/>
        <end position="297"/>
    </location>
</feature>
<dbReference type="Gene3D" id="3.30.40.10">
    <property type="entry name" value="Zinc/RING finger domain, C3HC4 (zinc finger)"/>
    <property type="match status" value="1"/>
</dbReference>
<name>A0A7R9FSW3_9CRUS</name>
<gene>
    <name evidence="4" type="ORF">DSTB1V02_LOCUS13565</name>
</gene>
<dbReference type="Pfam" id="PF18890">
    <property type="entry name" value="FANCL_d2"/>
    <property type="match status" value="1"/>
</dbReference>
<dbReference type="InterPro" id="IPR026848">
    <property type="entry name" value="Fancl"/>
</dbReference>
<sequence length="376" mass="43661">MGFDSEFLSMCRELFPEVVLLDWNEEKYARLQGYLHLSQGEVELCLDLRLPLAQSRIRGCWKARQFLFHSPLSVGKILEESSSPHHLLQQLHLLLREGEKALNTAEPITRMVLSDAEMLRDVETKIGWSHVTWISPDFRDVHLECRDPHGRRHELRIRNRERVHVELPGVGKRELPWKPGTRLNLKDTWDWFVKEVEGFQVFWDAMEELDERLWILDPPSRARLSVDYRRFAAGPGLSIQMVVKPEEPRALPALRFLGPDHLVSPLRDTLHSRLHEWKEEKGLVENLETVLGRELPSGPRDGEMEVETNQECGICYSYRLGDAIPEKSCNEPRCGRPFHTQCLIDWLLSVPSCRQSLNMIFGECPYCNKVSLLSLM</sequence>
<dbReference type="CDD" id="cd23831">
    <property type="entry name" value="DRWD-N_FANCL"/>
    <property type="match status" value="1"/>
</dbReference>
<dbReference type="InterPro" id="IPR013083">
    <property type="entry name" value="Znf_RING/FYVE/PHD"/>
</dbReference>
<keyword evidence="5" id="KW-1185">Reference proteome</keyword>
<evidence type="ECO:0008006" key="6">
    <source>
        <dbReference type="Google" id="ProtNLM"/>
    </source>
</evidence>
<dbReference type="Gene3D" id="3.10.110.10">
    <property type="entry name" value="Ubiquitin Conjugating Enzyme"/>
    <property type="match status" value="1"/>
</dbReference>
<dbReference type="InterPro" id="IPR043898">
    <property type="entry name" value="FANCL_d2"/>
</dbReference>
<evidence type="ECO:0000259" key="3">
    <source>
        <dbReference type="Pfam" id="PF18891"/>
    </source>
</evidence>
<dbReference type="EMBL" id="LR906281">
    <property type="protein sequence ID" value="CAD7253819.1"/>
    <property type="molecule type" value="Genomic_DNA"/>
</dbReference>
<dbReference type="SUPFAM" id="SSF57850">
    <property type="entry name" value="RING/U-box"/>
    <property type="match status" value="1"/>
</dbReference>
<dbReference type="GO" id="GO:0006513">
    <property type="term" value="P:protein monoubiquitination"/>
    <property type="evidence" value="ECO:0007669"/>
    <property type="project" value="TreeGrafter"/>
</dbReference>
<dbReference type="CDD" id="cd16490">
    <property type="entry name" value="RING-CH-C4HC3_FANCL"/>
    <property type="match status" value="1"/>
</dbReference>
<dbReference type="PANTHER" id="PTHR13206">
    <property type="entry name" value="UBIQUITIN LIGASE PROTEIN PHF9 FANCONI ANEMIA GROUP L PROTEIN"/>
    <property type="match status" value="1"/>
</dbReference>
<evidence type="ECO:0000259" key="2">
    <source>
        <dbReference type="Pfam" id="PF18890"/>
    </source>
</evidence>
<protein>
    <recommendedName>
        <fullName evidence="6">RING-type domain-containing protein</fullName>
    </recommendedName>
</protein>
<evidence type="ECO:0000313" key="4">
    <source>
        <dbReference type="EMBL" id="CAD7253819.1"/>
    </source>
</evidence>
<feature type="domain" description="FANCL UBC-like" evidence="2">
    <location>
        <begin position="117"/>
        <end position="197"/>
    </location>
</feature>
<dbReference type="GO" id="GO:0036297">
    <property type="term" value="P:interstrand cross-link repair"/>
    <property type="evidence" value="ECO:0007669"/>
    <property type="project" value="InterPro"/>
</dbReference>
<dbReference type="OrthoDB" id="10263265at2759"/>
<dbReference type="InterPro" id="IPR016135">
    <property type="entry name" value="UBQ-conjugating_enzyme/RWD"/>
</dbReference>
<dbReference type="CDD" id="cd23832">
    <property type="entry name" value="DRWD-C_FANCL"/>
    <property type="match status" value="1"/>
</dbReference>
<dbReference type="InterPro" id="IPR043003">
    <property type="entry name" value="FANCL_d3_sf"/>
</dbReference>